<accession>A0A835NYK4</accession>
<reference evidence="4 5" key="2">
    <citation type="journal article" date="2021" name="J. Hered.">
        <title>Feather Gene Expression Elucidates the Developmental Basis of Plumage Iridescence in African Starlings.</title>
        <authorList>
            <person name="Rubenstein D.R."/>
            <person name="Corvelo A."/>
            <person name="MacManes M.D."/>
            <person name="Maia R."/>
            <person name="Narzisi G."/>
            <person name="Rousaki A."/>
            <person name="Vandenabeele P."/>
            <person name="Shawkey M.D."/>
            <person name="Solomon J."/>
        </authorList>
    </citation>
    <scope>NUCLEOTIDE SEQUENCE [LARGE SCALE GENOMIC DNA]</scope>
    <source>
        <strain evidence="4">SS15</strain>
    </source>
</reference>
<gene>
    <name evidence="4" type="ORF">IHE44_0011885</name>
    <name evidence="3" type="ORF">IHE44_008853</name>
</gene>
<evidence type="ECO:0000313" key="3">
    <source>
        <dbReference type="EMBL" id="KAG0122552.1"/>
    </source>
</evidence>
<dbReference type="EMBL" id="JADDUC020000005">
    <property type="protein sequence ID" value="KAI1238796.1"/>
    <property type="molecule type" value="Genomic_DNA"/>
</dbReference>
<feature type="coiled-coil region" evidence="1">
    <location>
        <begin position="272"/>
        <end position="317"/>
    </location>
</feature>
<feature type="region of interest" description="Disordered" evidence="2">
    <location>
        <begin position="47"/>
        <end position="86"/>
    </location>
</feature>
<reference evidence="3" key="1">
    <citation type="submission" date="2020-10" db="EMBL/GenBank/DDBJ databases">
        <title>Feather gene expression reveals the developmental basis of iridescence in African starlings.</title>
        <authorList>
            <person name="Rubenstein D.R."/>
        </authorList>
    </citation>
    <scope>NUCLEOTIDE SEQUENCE</scope>
    <source>
        <strain evidence="3">SS15</strain>
        <tissue evidence="3">Liver</tissue>
    </source>
</reference>
<feature type="compositionally biased region" description="Polar residues" evidence="2">
    <location>
        <begin position="63"/>
        <end position="74"/>
    </location>
</feature>
<dbReference type="GO" id="GO:0005813">
    <property type="term" value="C:centrosome"/>
    <property type="evidence" value="ECO:0007669"/>
    <property type="project" value="TreeGrafter"/>
</dbReference>
<evidence type="ECO:0008006" key="6">
    <source>
        <dbReference type="Google" id="ProtNLM"/>
    </source>
</evidence>
<dbReference type="EMBL" id="JADDUC010000035">
    <property type="protein sequence ID" value="KAG0122552.1"/>
    <property type="molecule type" value="Genomic_DNA"/>
</dbReference>
<sequence>MQVYLFQEKEQVLRLYSENDRLKLREMEDRKKIQQLLTLLGRDEGEVTVLPRPAETQEHDDISSTGTEKSTLKPSANGEDPGNSERYQKDDETLLLQVKALQAQIEEQTRLAKEQVEALLEDRRIQMEEAEVRHQRDQDKIKTVTEKLHKTQNLLYESTRDFLQLRFSARANEKAWMAEKDSLLRKLGKDLDHLVFSTESGKKKQRELKKMLQENDGDSKVHSREIKLLQDKLIQEKNLSHMYREQCVSLEGEVARIREERDAGKELFKERSGKLEKRLKLMTQRCEALEKRRSLEVEGFKNDIKQLQQKMKGVEKHIYKVALNLGPDQDLAILREVRQGNKLTRTVLIFLKASAILPLRSLTM</sequence>
<reference evidence="4" key="3">
    <citation type="submission" date="2022-01" db="EMBL/GenBank/DDBJ databases">
        <authorList>
            <person name="Rubenstein D.R."/>
        </authorList>
    </citation>
    <scope>NUCLEOTIDE SEQUENCE</scope>
    <source>
        <strain evidence="4">SS15</strain>
        <tissue evidence="4">Liver</tissue>
    </source>
</reference>
<evidence type="ECO:0000313" key="4">
    <source>
        <dbReference type="EMBL" id="KAI1238796.1"/>
    </source>
</evidence>
<name>A0A835NYK4_9PASS</name>
<evidence type="ECO:0000256" key="2">
    <source>
        <dbReference type="SAM" id="MobiDB-lite"/>
    </source>
</evidence>
<dbReference type="AlphaFoldDB" id="A0A835NYK4"/>
<comment type="caution">
    <text evidence="3">The sequence shown here is derived from an EMBL/GenBank/DDBJ whole genome shotgun (WGS) entry which is preliminary data.</text>
</comment>
<feature type="coiled-coil region" evidence="1">
    <location>
        <begin position="98"/>
        <end position="147"/>
    </location>
</feature>
<dbReference type="OrthoDB" id="191169at2759"/>
<protein>
    <recommendedName>
        <fullName evidence="6">Coiled-coil domain-containing protein 77</fullName>
    </recommendedName>
</protein>
<dbReference type="PANTHER" id="PTHR22091:SF1">
    <property type="entry name" value="COILED-COIL DOMAIN-CONTAINING PROTEIN 77"/>
    <property type="match status" value="1"/>
</dbReference>
<dbReference type="Proteomes" id="UP000618051">
    <property type="component" value="Unassembled WGS sequence"/>
</dbReference>
<organism evidence="3">
    <name type="scientific">Lamprotornis superbus</name>
    <dbReference type="NCBI Taxonomy" id="245042"/>
    <lineage>
        <taxon>Eukaryota</taxon>
        <taxon>Metazoa</taxon>
        <taxon>Chordata</taxon>
        <taxon>Craniata</taxon>
        <taxon>Vertebrata</taxon>
        <taxon>Euteleostomi</taxon>
        <taxon>Archelosauria</taxon>
        <taxon>Archosauria</taxon>
        <taxon>Dinosauria</taxon>
        <taxon>Saurischia</taxon>
        <taxon>Theropoda</taxon>
        <taxon>Coelurosauria</taxon>
        <taxon>Aves</taxon>
        <taxon>Neognathae</taxon>
        <taxon>Neoaves</taxon>
        <taxon>Telluraves</taxon>
        <taxon>Australaves</taxon>
        <taxon>Passeriformes</taxon>
        <taxon>Sturnidae</taxon>
        <taxon>Lamprotornis</taxon>
    </lineage>
</organism>
<dbReference type="InterPro" id="IPR037696">
    <property type="entry name" value="CCDC77"/>
</dbReference>
<evidence type="ECO:0000313" key="5">
    <source>
        <dbReference type="Proteomes" id="UP000618051"/>
    </source>
</evidence>
<keyword evidence="1" id="KW-0175">Coiled coil</keyword>
<dbReference type="PANTHER" id="PTHR22091">
    <property type="entry name" value="COILED-COIL DOMAIN-CONTAINING PROTEIN 77"/>
    <property type="match status" value="1"/>
</dbReference>
<keyword evidence="5" id="KW-1185">Reference proteome</keyword>
<evidence type="ECO:0000256" key="1">
    <source>
        <dbReference type="SAM" id="Coils"/>
    </source>
</evidence>
<proteinExistence type="predicted"/>